<dbReference type="AlphaFoldDB" id="A6I7J5"/>
<dbReference type="Pfam" id="PF00045">
    <property type="entry name" value="Hemopexin"/>
    <property type="match status" value="2"/>
</dbReference>
<dbReference type="RGD" id="62040">
    <property type="gene designation" value="Hpx"/>
</dbReference>
<dbReference type="Gene3D" id="2.110.10.10">
    <property type="entry name" value="Hemopexin-like domain"/>
    <property type="match status" value="1"/>
</dbReference>
<feature type="signal peptide" evidence="2">
    <location>
        <begin position="1"/>
        <end position="23"/>
    </location>
</feature>
<evidence type="ECO:0000313" key="3">
    <source>
        <dbReference type="EMBL" id="EDM18034.1"/>
    </source>
</evidence>
<gene>
    <name evidence="3 5" type="primary">Hpx</name>
    <name evidence="3" type="ORF">rCG_40028</name>
</gene>
<dbReference type="Proteomes" id="UP000234681">
    <property type="component" value="Chromosome 1"/>
</dbReference>
<evidence type="ECO:0000313" key="4">
    <source>
        <dbReference type="Proteomes" id="UP000234681"/>
    </source>
</evidence>
<proteinExistence type="predicted"/>
<feature type="chain" id="PRO_5039912416" evidence="2">
    <location>
        <begin position="24"/>
        <end position="141"/>
    </location>
</feature>
<protein>
    <submittedName>
        <fullName evidence="3">Hemopexin, isoform CRA_a</fullName>
    </submittedName>
</protein>
<dbReference type="SUPFAM" id="SSF50923">
    <property type="entry name" value="Hemopexin-like domain"/>
    <property type="match status" value="1"/>
</dbReference>
<feature type="repeat" description="Hemopexin" evidence="1">
    <location>
        <begin position="53"/>
        <end position="93"/>
    </location>
</feature>
<dbReference type="InterPro" id="IPR036375">
    <property type="entry name" value="Hemopexin-like_dom_sf"/>
</dbReference>
<dbReference type="InterPro" id="IPR018487">
    <property type="entry name" value="Hemopexin-like_repeat"/>
</dbReference>
<sequence length="141" mass="15798">MARTVVALNILVLLGLCWSLAVANPLPAAHETVAKGENGTKPDSDVIEHCSDAWSFDATTMDHNGTMLFFKGEFVWRGHSGIRELISERWKNPVTSVDAAFRGPDSVFLIKEDKVWVYPPEKKENGYPKLFQEDRCCLFLG</sequence>
<evidence type="ECO:0000313" key="5">
    <source>
        <dbReference type="RGD" id="62040"/>
    </source>
</evidence>
<dbReference type="EMBL" id="CH473956">
    <property type="protein sequence ID" value="EDM18034.1"/>
    <property type="molecule type" value="Genomic_DNA"/>
</dbReference>
<feature type="repeat" description="Hemopexin" evidence="1">
    <location>
        <begin position="94"/>
        <end position="138"/>
    </location>
</feature>
<name>A6I7J5_RAT</name>
<evidence type="ECO:0000256" key="2">
    <source>
        <dbReference type="SAM" id="SignalP"/>
    </source>
</evidence>
<reference evidence="3 4" key="1">
    <citation type="submission" date="2005-09" db="EMBL/GenBank/DDBJ databases">
        <authorList>
            <person name="Mural R.J."/>
            <person name="Li P.W."/>
            <person name="Adams M.D."/>
            <person name="Amanatides P.G."/>
            <person name="Baden-Tillson H."/>
            <person name="Barnstead M."/>
            <person name="Chin S.H."/>
            <person name="Dew I."/>
            <person name="Evans C.A."/>
            <person name="Ferriera S."/>
            <person name="Flanigan M."/>
            <person name="Fosler C."/>
            <person name="Glodek A."/>
            <person name="Gu Z."/>
            <person name="Holt R.A."/>
            <person name="Jennings D."/>
            <person name="Kraft C.L."/>
            <person name="Lu F."/>
            <person name="Nguyen T."/>
            <person name="Nusskern D.R."/>
            <person name="Pfannkoch C.M."/>
            <person name="Sitter C."/>
            <person name="Sutton G.G."/>
            <person name="Venter J.C."/>
            <person name="Wang Z."/>
            <person name="Woodage T."/>
            <person name="Zheng X.H."/>
            <person name="Zhong F."/>
        </authorList>
    </citation>
    <scope>NUCLEOTIDE SEQUENCE [LARGE SCALE GENOMIC DNA]</scope>
    <source>
        <strain>BN</strain>
        <strain evidence="4">Sprague-Dawley</strain>
    </source>
</reference>
<accession>A6I7J5</accession>
<organism evidence="3 4">
    <name type="scientific">Rattus norvegicus</name>
    <name type="common">Rat</name>
    <dbReference type="NCBI Taxonomy" id="10116"/>
    <lineage>
        <taxon>Eukaryota</taxon>
        <taxon>Metazoa</taxon>
        <taxon>Chordata</taxon>
        <taxon>Craniata</taxon>
        <taxon>Vertebrata</taxon>
        <taxon>Euteleostomi</taxon>
        <taxon>Mammalia</taxon>
        <taxon>Eutheria</taxon>
        <taxon>Euarchontoglires</taxon>
        <taxon>Glires</taxon>
        <taxon>Rodentia</taxon>
        <taxon>Myomorpha</taxon>
        <taxon>Muroidea</taxon>
        <taxon>Muridae</taxon>
        <taxon>Murinae</taxon>
        <taxon>Rattus</taxon>
    </lineage>
</organism>
<dbReference type="SMART" id="SM00120">
    <property type="entry name" value="HX"/>
    <property type="match status" value="2"/>
</dbReference>
<dbReference type="PROSITE" id="PS51642">
    <property type="entry name" value="HEMOPEXIN_2"/>
    <property type="match status" value="2"/>
</dbReference>
<keyword evidence="2" id="KW-0732">Signal</keyword>
<evidence type="ECO:0000256" key="1">
    <source>
        <dbReference type="PROSITE-ProRule" id="PRU01011"/>
    </source>
</evidence>